<comment type="caution">
    <text evidence="1">The sequence shown here is derived from an EMBL/GenBank/DDBJ whole genome shotgun (WGS) entry which is preliminary data.</text>
</comment>
<dbReference type="Proteomes" id="UP001465755">
    <property type="component" value="Unassembled WGS sequence"/>
</dbReference>
<sequence>MAAQSPHDQRELLRTRQRSVRLALNTYHSLSTEWKDKSAEGRQAAGAAADSLLQLRYLPHRPLGALEPIDGLQVTAATKLRCQLWDSVRQTVAISKDLLDTAQRVRQVINIYFDSSEESSTQAVALPERPVFATIPWSRIAQWMHDLAESYGKEARAKKAIAEALTQMAGQYCPILLSAAHEPDPLKDTDDEVRTRLEIYLTSWSLESDLDEPTICSHISDITEDMRTF</sequence>
<proteinExistence type="predicted"/>
<gene>
    <name evidence="1" type="ORF">WJX73_007346</name>
</gene>
<evidence type="ECO:0000313" key="2">
    <source>
        <dbReference type="Proteomes" id="UP001465755"/>
    </source>
</evidence>
<dbReference type="PANTHER" id="PTHR15827:SF2">
    <property type="entry name" value="CYCLIN-DEPENDENT KINASE 2-INTERACTING PROTEIN"/>
    <property type="match status" value="1"/>
</dbReference>
<reference evidence="1 2" key="1">
    <citation type="journal article" date="2024" name="Nat. Commun.">
        <title>Phylogenomics reveals the evolutionary origins of lichenization in chlorophyte algae.</title>
        <authorList>
            <person name="Puginier C."/>
            <person name="Libourel C."/>
            <person name="Otte J."/>
            <person name="Skaloud P."/>
            <person name="Haon M."/>
            <person name="Grisel S."/>
            <person name="Petersen M."/>
            <person name="Berrin J.G."/>
            <person name="Delaux P.M."/>
            <person name="Dal Grande F."/>
            <person name="Keller J."/>
        </authorList>
    </citation>
    <scope>NUCLEOTIDE SEQUENCE [LARGE SCALE GENOMIC DNA]</scope>
    <source>
        <strain evidence="1 2">SAG 2036</strain>
    </source>
</reference>
<accession>A0AAW1P2Q4</accession>
<dbReference type="EMBL" id="JALJOQ010000073">
    <property type="protein sequence ID" value="KAK9801990.1"/>
    <property type="molecule type" value="Genomic_DNA"/>
</dbReference>
<organism evidence="1 2">
    <name type="scientific">Symbiochloris irregularis</name>
    <dbReference type="NCBI Taxonomy" id="706552"/>
    <lineage>
        <taxon>Eukaryota</taxon>
        <taxon>Viridiplantae</taxon>
        <taxon>Chlorophyta</taxon>
        <taxon>core chlorophytes</taxon>
        <taxon>Trebouxiophyceae</taxon>
        <taxon>Trebouxiales</taxon>
        <taxon>Trebouxiaceae</taxon>
        <taxon>Symbiochloris</taxon>
    </lineage>
</organism>
<name>A0AAW1P2Q4_9CHLO</name>
<dbReference type="PANTHER" id="PTHR15827">
    <property type="entry name" value="CYCLIN-DEPENDENT KINASE 2-INTERACTING PROTEIN"/>
    <property type="match status" value="1"/>
</dbReference>
<dbReference type="AlphaFoldDB" id="A0AAW1P2Q4"/>
<protein>
    <submittedName>
        <fullName evidence="1">Uncharacterized protein</fullName>
    </submittedName>
</protein>
<evidence type="ECO:0000313" key="1">
    <source>
        <dbReference type="EMBL" id="KAK9801990.1"/>
    </source>
</evidence>
<keyword evidence="2" id="KW-1185">Reference proteome</keyword>